<accession>A0ABN0ULZ8</accession>
<evidence type="ECO:0000313" key="5">
    <source>
        <dbReference type="Proteomes" id="UP001500967"/>
    </source>
</evidence>
<evidence type="ECO:0000256" key="1">
    <source>
        <dbReference type="ARBA" id="ARBA00023002"/>
    </source>
</evidence>
<dbReference type="RefSeq" id="WP_344650890.1">
    <property type="nucleotide sequence ID" value="NZ_BAAAGX010000017.1"/>
</dbReference>
<name>A0ABN0ULZ8_9ACTN</name>
<dbReference type="Pfam" id="PF01613">
    <property type="entry name" value="Flavin_Reduct"/>
    <property type="match status" value="1"/>
</dbReference>
<feature type="region of interest" description="Disordered" evidence="2">
    <location>
        <begin position="31"/>
        <end position="50"/>
    </location>
</feature>
<dbReference type="SMART" id="SM00903">
    <property type="entry name" value="Flavin_Reduct"/>
    <property type="match status" value="1"/>
</dbReference>
<dbReference type="PANTHER" id="PTHR30466:SF1">
    <property type="entry name" value="FMN REDUCTASE (NADH) RUTF"/>
    <property type="match status" value="1"/>
</dbReference>
<organism evidence="4 5">
    <name type="scientific">Cryptosporangium japonicum</name>
    <dbReference type="NCBI Taxonomy" id="80872"/>
    <lineage>
        <taxon>Bacteria</taxon>
        <taxon>Bacillati</taxon>
        <taxon>Actinomycetota</taxon>
        <taxon>Actinomycetes</taxon>
        <taxon>Cryptosporangiales</taxon>
        <taxon>Cryptosporangiaceae</taxon>
        <taxon>Cryptosporangium</taxon>
    </lineage>
</organism>
<dbReference type="InterPro" id="IPR002563">
    <property type="entry name" value="Flavin_Rdtase-like_dom"/>
</dbReference>
<dbReference type="InterPro" id="IPR050268">
    <property type="entry name" value="NADH-dep_flavin_reductase"/>
</dbReference>
<keyword evidence="1" id="KW-0560">Oxidoreductase</keyword>
<gene>
    <name evidence="4" type="ORF">GCM10009539_45300</name>
</gene>
<keyword evidence="5" id="KW-1185">Reference proteome</keyword>
<protein>
    <submittedName>
        <fullName evidence="4">Flavin reductase family protein</fullName>
    </submittedName>
</protein>
<comment type="caution">
    <text evidence="4">The sequence shown here is derived from an EMBL/GenBank/DDBJ whole genome shotgun (WGS) entry which is preliminary data.</text>
</comment>
<reference evidence="4 5" key="1">
    <citation type="journal article" date="2019" name="Int. J. Syst. Evol. Microbiol.">
        <title>The Global Catalogue of Microorganisms (GCM) 10K type strain sequencing project: providing services to taxonomists for standard genome sequencing and annotation.</title>
        <authorList>
            <consortium name="The Broad Institute Genomics Platform"/>
            <consortium name="The Broad Institute Genome Sequencing Center for Infectious Disease"/>
            <person name="Wu L."/>
            <person name="Ma J."/>
        </authorList>
    </citation>
    <scope>NUCLEOTIDE SEQUENCE [LARGE SCALE GENOMIC DNA]</scope>
    <source>
        <strain evidence="4 5">JCM 10425</strain>
    </source>
</reference>
<dbReference type="PANTHER" id="PTHR30466">
    <property type="entry name" value="FLAVIN REDUCTASE"/>
    <property type="match status" value="1"/>
</dbReference>
<evidence type="ECO:0000256" key="2">
    <source>
        <dbReference type="SAM" id="MobiDB-lite"/>
    </source>
</evidence>
<evidence type="ECO:0000313" key="4">
    <source>
        <dbReference type="EMBL" id="GAA0255033.1"/>
    </source>
</evidence>
<dbReference type="EMBL" id="BAAAGX010000017">
    <property type="protein sequence ID" value="GAA0255033.1"/>
    <property type="molecule type" value="Genomic_DNA"/>
</dbReference>
<sequence length="191" mass="20067">MTNASPQITPDQVKSALGRFATGVVVLSIRDGKPPEGAPPGAFDADPDEDFDDPADDIAATLTAFMPVSLFPPIVAISVDLSGYLAEVLQRRAHWGLSVLGASQGALAGRFSAAGRPSARLLLAAEEHHRGALTGALLLDRAGATLECVTDSHREVGDHLLVTASVVSASTGGKDPLVRYDRAYRQLTRRD</sequence>
<evidence type="ECO:0000259" key="3">
    <source>
        <dbReference type="SMART" id="SM00903"/>
    </source>
</evidence>
<dbReference type="Proteomes" id="UP001500967">
    <property type="component" value="Unassembled WGS sequence"/>
</dbReference>
<dbReference type="SUPFAM" id="SSF50475">
    <property type="entry name" value="FMN-binding split barrel"/>
    <property type="match status" value="1"/>
</dbReference>
<dbReference type="Gene3D" id="2.30.110.10">
    <property type="entry name" value="Electron Transport, Fmn-binding Protein, Chain A"/>
    <property type="match status" value="1"/>
</dbReference>
<dbReference type="InterPro" id="IPR012349">
    <property type="entry name" value="Split_barrel_FMN-bd"/>
</dbReference>
<feature type="domain" description="Flavin reductase like" evidence="3">
    <location>
        <begin position="17"/>
        <end position="186"/>
    </location>
</feature>
<proteinExistence type="predicted"/>